<accession>A0ABU2FEW4</accession>
<organism evidence="2 3">
    <name type="scientific">Haloarcula saliterrae</name>
    <dbReference type="NCBI Taxonomy" id="2950534"/>
    <lineage>
        <taxon>Archaea</taxon>
        <taxon>Methanobacteriati</taxon>
        <taxon>Methanobacteriota</taxon>
        <taxon>Stenosarchaea group</taxon>
        <taxon>Halobacteria</taxon>
        <taxon>Halobacteriales</taxon>
        <taxon>Haloarculaceae</taxon>
        <taxon>Haloarcula</taxon>
    </lineage>
</organism>
<evidence type="ECO:0000313" key="2">
    <source>
        <dbReference type="EMBL" id="MDS0260271.1"/>
    </source>
</evidence>
<dbReference type="Gene3D" id="1.20.1290.10">
    <property type="entry name" value="AhpD-like"/>
    <property type="match status" value="1"/>
</dbReference>
<dbReference type="Proteomes" id="UP001259659">
    <property type="component" value="Unassembled WGS sequence"/>
</dbReference>
<proteinExistence type="predicted"/>
<protein>
    <submittedName>
        <fullName evidence="2">Halocarboxylic acid dehydrogenase DehI family protein</fullName>
    </submittedName>
</protein>
<evidence type="ECO:0000313" key="3">
    <source>
        <dbReference type="Proteomes" id="UP001259659"/>
    </source>
</evidence>
<dbReference type="RefSeq" id="WP_310919939.1">
    <property type="nucleotide sequence ID" value="NZ_JAMQON010000003.1"/>
</dbReference>
<keyword evidence="3" id="KW-1185">Reference proteome</keyword>
<name>A0ABU2FEW4_9EURY</name>
<dbReference type="Pfam" id="PF10778">
    <property type="entry name" value="DehI"/>
    <property type="match status" value="1"/>
</dbReference>
<gene>
    <name evidence="2" type="ORF">NDI56_12780</name>
</gene>
<feature type="region of interest" description="Disordered" evidence="1">
    <location>
        <begin position="133"/>
        <end position="157"/>
    </location>
</feature>
<dbReference type="InterPro" id="IPR019714">
    <property type="entry name" value="2-haloacid_dehalogenase_DehI"/>
</dbReference>
<dbReference type="InterPro" id="IPR029032">
    <property type="entry name" value="AhpD-like"/>
</dbReference>
<evidence type="ECO:0000256" key="1">
    <source>
        <dbReference type="SAM" id="MobiDB-lite"/>
    </source>
</evidence>
<comment type="caution">
    <text evidence="2">The sequence shown here is derived from an EMBL/GenBank/DDBJ whole genome shotgun (WGS) entry which is preliminary data.</text>
</comment>
<sequence>MDTSRQRYEMEATGWQRGVYDDVRATFRAPIVNWIWRTTMANYPDFCRYLWSQVKPLFETKAFARFSVRYRETVLSAIESEVEIPTYRRSELGVRPAEYTELRGQLATFDVVAPRLAVLFRVTNRALHGESVGASRGTDRAATAPFPDWLDAGRGREPSMVPVDEFDEDITETAAQFQRFHGFDDGLPSIYRCLAQWPTLFDALWADLGPVLESETFTAACDRADECTDAFVDSVPYSPRLAPDALATQGFDEALVADVQQLFREFDEGALDDVIPGLHLWAATVDAVGERDW</sequence>
<reference evidence="2 3" key="1">
    <citation type="submission" date="2022-06" db="EMBL/GenBank/DDBJ databases">
        <title>Haloarcula sp. a new haloarchaeum isolate from saline soil.</title>
        <authorList>
            <person name="Strakova D."/>
            <person name="Galisteo C."/>
            <person name="Sanchez-Porro C."/>
            <person name="Ventosa A."/>
        </authorList>
    </citation>
    <scope>NUCLEOTIDE SEQUENCE [LARGE SCALE GENOMIC DNA]</scope>
    <source>
        <strain evidence="2 3">S1CR25-12</strain>
    </source>
</reference>
<dbReference type="EMBL" id="JAMQON010000003">
    <property type="protein sequence ID" value="MDS0260271.1"/>
    <property type="molecule type" value="Genomic_DNA"/>
</dbReference>